<keyword evidence="4 10" id="KW-0285">Flavoprotein</keyword>
<feature type="binding site" evidence="10">
    <location>
        <begin position="10"/>
        <end position="15"/>
    </location>
    <ligand>
        <name>FAD</name>
        <dbReference type="ChEBI" id="CHEBI:57692"/>
    </ligand>
</feature>
<evidence type="ECO:0000256" key="3">
    <source>
        <dbReference type="ARBA" id="ARBA00020461"/>
    </source>
</evidence>
<evidence type="ECO:0000259" key="12">
    <source>
        <dbReference type="SMART" id="SM01228"/>
    </source>
</evidence>
<dbReference type="PANTHER" id="PTHR11806:SF0">
    <property type="entry name" value="PROTEIN MTO1 HOMOLOG, MITOCHONDRIAL"/>
    <property type="match status" value="1"/>
</dbReference>
<dbReference type="InterPro" id="IPR047001">
    <property type="entry name" value="MnmG_C_subdom"/>
</dbReference>
<dbReference type="SMART" id="SM01228">
    <property type="entry name" value="GIDA_assoc_3"/>
    <property type="match status" value="1"/>
</dbReference>
<dbReference type="PROSITE" id="PS01281">
    <property type="entry name" value="GIDA_2"/>
    <property type="match status" value="1"/>
</dbReference>
<dbReference type="InterPro" id="IPR040131">
    <property type="entry name" value="MnmG_N"/>
</dbReference>
<evidence type="ECO:0000256" key="4">
    <source>
        <dbReference type="ARBA" id="ARBA00022630"/>
    </source>
</evidence>
<dbReference type="InterPro" id="IPR049312">
    <property type="entry name" value="GIDA_C_N"/>
</dbReference>
<dbReference type="Pfam" id="PF01134">
    <property type="entry name" value="GIDA"/>
    <property type="match status" value="1"/>
</dbReference>
<dbReference type="Gene3D" id="3.50.50.60">
    <property type="entry name" value="FAD/NAD(P)-binding domain"/>
    <property type="match status" value="2"/>
</dbReference>
<evidence type="ECO:0000256" key="7">
    <source>
        <dbReference type="ARBA" id="ARBA00023027"/>
    </source>
</evidence>
<dbReference type="InterPro" id="IPR004416">
    <property type="entry name" value="MnmG"/>
</dbReference>
<evidence type="ECO:0000256" key="5">
    <source>
        <dbReference type="ARBA" id="ARBA00022694"/>
    </source>
</evidence>
<dbReference type="InterPro" id="IPR026904">
    <property type="entry name" value="MnmG_C"/>
</dbReference>
<evidence type="ECO:0000256" key="6">
    <source>
        <dbReference type="ARBA" id="ARBA00022827"/>
    </source>
</evidence>
<dbReference type="EMBL" id="JBHSEH010000021">
    <property type="protein sequence ID" value="MFC4427342.1"/>
    <property type="molecule type" value="Genomic_DNA"/>
</dbReference>
<feature type="domain" description="tRNA uridine 5-carboxymethylaminomethyl modification enzyme C-terminal subdomain" evidence="12">
    <location>
        <begin position="520"/>
        <end position="590"/>
    </location>
</feature>
<evidence type="ECO:0000313" key="14">
    <source>
        <dbReference type="Proteomes" id="UP001595998"/>
    </source>
</evidence>
<dbReference type="InterPro" id="IPR036188">
    <property type="entry name" value="FAD/NAD-bd_sf"/>
</dbReference>
<evidence type="ECO:0000256" key="1">
    <source>
        <dbReference type="ARBA" id="ARBA00001974"/>
    </source>
</evidence>
<comment type="cofactor">
    <cofactor evidence="1 10">
        <name>FAD</name>
        <dbReference type="ChEBI" id="CHEBI:57692"/>
    </cofactor>
</comment>
<comment type="subcellular location">
    <subcellularLocation>
        <location evidence="10">Cytoplasm</location>
    </subcellularLocation>
</comment>
<reference evidence="14" key="1">
    <citation type="journal article" date="2019" name="Int. J. Syst. Evol. Microbiol.">
        <title>The Global Catalogue of Microorganisms (GCM) 10K type strain sequencing project: providing services to taxonomists for standard genome sequencing and annotation.</title>
        <authorList>
            <consortium name="The Broad Institute Genomics Platform"/>
            <consortium name="The Broad Institute Genome Sequencing Center for Infectious Disease"/>
            <person name="Wu L."/>
            <person name="Ma J."/>
        </authorList>
    </citation>
    <scope>NUCLEOTIDE SEQUENCE [LARGE SCALE GENOMIC DNA]</scope>
    <source>
        <strain evidence="14">CCUG 56029</strain>
    </source>
</reference>
<comment type="subunit">
    <text evidence="8 10">Homodimer. Heterotetramer of two MnmE and two MnmG subunits.</text>
</comment>
<comment type="caution">
    <text evidence="10">Lacks conserved residue(s) required for the propagation of feature annotation.</text>
</comment>
<gene>
    <name evidence="10 13" type="primary">mnmG</name>
    <name evidence="10" type="synonym">gidA</name>
    <name evidence="13" type="ORF">ACFOZ9_14085</name>
</gene>
<proteinExistence type="inferred from homology"/>
<sequence length="601" mass="65534">MSGVDVMVIGGGHAGLEAAWAAAKLARVALLVGNPATVGRMPCNPAVGGPGKSQLVFEVQALGGLMGRLADDTAIHTRVLNASKGPAVQSLRVQNERDAYAERAQDVIFGHGGIEIVRGEAADLESDGRGGWLVVTTDGRRLAARSVVIAAGTFMRGVTWYGRHSRPEGRQGEPPSRFLSAPLAQAGHVLKRYKTGTPPRVRADAVSFADLLEIPADPRPRGFTGLPGPRARQSPTWQTYTTPETHRLIQENLHESPMYAGDIEGLGPRYCPSIEDKVVRFAHHDRHLLFVEPDGVETSEVYLQGFSSSLPPHLQDQLVRTLPGFEQAVIQRYAYAVEYDVVDSTELTLNLESRLLPGVFTAGQINGTSGYEEAAAQGLVAGTAAARRAQGLAERFFDRETGYLGVLLDDLVFKGSDEPYRMMTSRVEHRLLVRQDNADERLTPLGHELGLVNDAQLAQTTQKYARVQLGLEALQRQRAQGQTGEAWLRRPEFSLADVEALGIELPALDAAEREAVEIRVKYAGYIDRARRQLLAESHAQALSLQGVDFVGIEALSKEAREKLSRHQPQTVAQAARIAGVRHADISVLLVHLKQQRVSRET</sequence>
<keyword evidence="10" id="KW-0963">Cytoplasm</keyword>
<dbReference type="PROSITE" id="PS01280">
    <property type="entry name" value="GIDA_1"/>
    <property type="match status" value="1"/>
</dbReference>
<evidence type="ECO:0000256" key="8">
    <source>
        <dbReference type="ARBA" id="ARBA00025948"/>
    </source>
</evidence>
<evidence type="ECO:0000256" key="9">
    <source>
        <dbReference type="ARBA" id="ARBA00031800"/>
    </source>
</evidence>
<comment type="caution">
    <text evidence="13">The sequence shown here is derived from an EMBL/GenBank/DDBJ whole genome shotgun (WGS) entry which is preliminary data.</text>
</comment>
<feature type="region of interest" description="Disordered" evidence="11">
    <location>
        <begin position="219"/>
        <end position="239"/>
    </location>
</feature>
<dbReference type="InterPro" id="IPR020595">
    <property type="entry name" value="MnmG-rel_CS"/>
</dbReference>
<evidence type="ECO:0000313" key="13">
    <source>
        <dbReference type="EMBL" id="MFC4427342.1"/>
    </source>
</evidence>
<evidence type="ECO:0000256" key="2">
    <source>
        <dbReference type="ARBA" id="ARBA00007653"/>
    </source>
</evidence>
<organism evidence="13 14">
    <name type="scientific">Deinococcus navajonensis</name>
    <dbReference type="NCBI Taxonomy" id="309884"/>
    <lineage>
        <taxon>Bacteria</taxon>
        <taxon>Thermotogati</taxon>
        <taxon>Deinococcota</taxon>
        <taxon>Deinococci</taxon>
        <taxon>Deinococcales</taxon>
        <taxon>Deinococcaceae</taxon>
        <taxon>Deinococcus</taxon>
    </lineage>
</organism>
<dbReference type="SUPFAM" id="SSF51905">
    <property type="entry name" value="FAD/NAD(P)-binding domain"/>
    <property type="match status" value="1"/>
</dbReference>
<dbReference type="InterPro" id="IPR002218">
    <property type="entry name" value="MnmG-rel"/>
</dbReference>
<comment type="function">
    <text evidence="10">NAD-binding protein involved in the addition of a carboxymethylaminomethyl (cmnm) group at the wobble position (U34) of certain tRNAs, forming tRNA-cmnm(5)s(2)U34.</text>
</comment>
<dbReference type="Gene3D" id="1.10.150.570">
    <property type="entry name" value="GidA associated domain, C-terminal subdomain"/>
    <property type="match status" value="1"/>
</dbReference>
<feature type="binding site" evidence="10">
    <location>
        <begin position="267"/>
        <end position="281"/>
    </location>
    <ligand>
        <name>NAD(+)</name>
        <dbReference type="ChEBI" id="CHEBI:57540"/>
    </ligand>
</feature>
<dbReference type="Proteomes" id="UP001595998">
    <property type="component" value="Unassembled WGS sequence"/>
</dbReference>
<keyword evidence="14" id="KW-1185">Reference proteome</keyword>
<dbReference type="Gene3D" id="1.10.10.1800">
    <property type="entry name" value="tRNA uridine 5-carboxymethylaminomethyl modification enzyme MnmG/GidA"/>
    <property type="match status" value="1"/>
</dbReference>
<dbReference type="InterPro" id="IPR044920">
    <property type="entry name" value="MnmG_C_subdom_sf"/>
</dbReference>
<keyword evidence="6 10" id="KW-0274">FAD</keyword>
<protein>
    <recommendedName>
        <fullName evidence="3 10">tRNA uridine 5-carboxymethylaminomethyl modification enzyme MnmG</fullName>
    </recommendedName>
    <alternativeName>
        <fullName evidence="9 10">Glucose-inhibited division protein A</fullName>
    </alternativeName>
</protein>
<keyword evidence="5 10" id="KW-0819">tRNA processing</keyword>
<accession>A0ABV8XRS1</accession>
<dbReference type="Pfam" id="PF21680">
    <property type="entry name" value="GIDA_C_1st"/>
    <property type="match status" value="1"/>
</dbReference>
<dbReference type="RefSeq" id="WP_380040730.1">
    <property type="nucleotide sequence ID" value="NZ_JBHSEH010000021.1"/>
</dbReference>
<name>A0ABV8XRS1_9DEIO</name>
<dbReference type="NCBIfam" id="TIGR00136">
    <property type="entry name" value="mnmG_gidA"/>
    <property type="match status" value="1"/>
</dbReference>
<comment type="similarity">
    <text evidence="2 10">Belongs to the MnmG family.</text>
</comment>
<keyword evidence="7 10" id="KW-0520">NAD</keyword>
<dbReference type="PRINTS" id="PR00411">
    <property type="entry name" value="PNDRDTASEI"/>
</dbReference>
<dbReference type="Pfam" id="PF13932">
    <property type="entry name" value="SAM_GIDA_C"/>
    <property type="match status" value="1"/>
</dbReference>
<dbReference type="PANTHER" id="PTHR11806">
    <property type="entry name" value="GLUCOSE INHIBITED DIVISION PROTEIN A"/>
    <property type="match status" value="1"/>
</dbReference>
<evidence type="ECO:0000256" key="10">
    <source>
        <dbReference type="HAMAP-Rule" id="MF_00129"/>
    </source>
</evidence>
<dbReference type="HAMAP" id="MF_00129">
    <property type="entry name" value="MnmG_GidA"/>
    <property type="match status" value="1"/>
</dbReference>
<evidence type="ECO:0000256" key="11">
    <source>
        <dbReference type="SAM" id="MobiDB-lite"/>
    </source>
</evidence>